<dbReference type="EMBL" id="JAWRVG010000002">
    <property type="protein sequence ID" value="KAK4084625.1"/>
    <property type="molecule type" value="Genomic_DNA"/>
</dbReference>
<dbReference type="AlphaFoldDB" id="A0AAE1IMP3"/>
<keyword evidence="2" id="KW-0472">Membrane</keyword>
<feature type="compositionally biased region" description="Low complexity" evidence="1">
    <location>
        <begin position="299"/>
        <end position="308"/>
    </location>
</feature>
<feature type="compositionally biased region" description="Polar residues" evidence="1">
    <location>
        <begin position="264"/>
        <end position="276"/>
    </location>
</feature>
<protein>
    <submittedName>
        <fullName evidence="3">Uncharacterized protein</fullName>
    </submittedName>
</protein>
<sequence length="560" mass="60832">MAEPKPPSRERQRQMAQIARDNRTIFTQIRAFFRAPETIDTLLILNVISKFFMVTAVVFMWARTRPLGSFGRNVLGGHIFFSPFVCADGAWRFSEDKNLIKFDCVSVCLCLTRAGSVAFLTVSDIGITQLLWEFNDLQSWRLDPPQNDVAIQAEPENIKMTRVVVEREEAAAALPSLEFVGVRSLRAIEERNRLPRVAVQSDAPPAPPSFEFERARPRPVGQSALHPNVGEETHVKKKTGPRVTFKLPVVKPETPPGTEGESDAASSLPSYDSETTPSPPDSEESLRAPSPPDSEESVRTLSVSSLRSDASTAIPEVAEESYSSDTALKSAIARTISKVAERRKYVSEPSLRSDASTAVSEAAEERDSASEPPLKFGTAATISEVSEEAASASASEPALKSGVVTTISEVAEVKNSASEPSLKSEVTGEKCSALEPALKSGIAATLQKIGEKKAADSLLSQKFDTVVTEQEVEEESPRAGSNLRNLWGKVKGLKKSSGRRQSNDRNSGHGQNQGSNRNNGRDWAHVNDSGGQSDSNHDWDAIKENPDPSKDDTPKDSSDD</sequence>
<gene>
    <name evidence="3" type="ORF">Triagg1_1105</name>
</gene>
<feature type="compositionally biased region" description="Low complexity" evidence="1">
    <location>
        <begin position="379"/>
        <end position="398"/>
    </location>
</feature>
<organism evidence="3 4">
    <name type="scientific">Trichoderma aggressivum f. europaeum</name>
    <dbReference type="NCBI Taxonomy" id="173218"/>
    <lineage>
        <taxon>Eukaryota</taxon>
        <taxon>Fungi</taxon>
        <taxon>Dikarya</taxon>
        <taxon>Ascomycota</taxon>
        <taxon>Pezizomycotina</taxon>
        <taxon>Sordariomycetes</taxon>
        <taxon>Hypocreomycetidae</taxon>
        <taxon>Hypocreales</taxon>
        <taxon>Hypocreaceae</taxon>
        <taxon>Trichoderma</taxon>
    </lineage>
</organism>
<reference evidence="3" key="1">
    <citation type="submission" date="2023-11" db="EMBL/GenBank/DDBJ databases">
        <title>The genome sequences of three competitors of mushroom-forming fungi.</title>
        <authorList>
            <person name="Beijen E."/>
            <person name="Ohm R.A."/>
        </authorList>
    </citation>
    <scope>NUCLEOTIDE SEQUENCE</scope>
    <source>
        <strain evidence="3">CBS 100526</strain>
    </source>
</reference>
<evidence type="ECO:0000256" key="2">
    <source>
        <dbReference type="SAM" id="Phobius"/>
    </source>
</evidence>
<evidence type="ECO:0000256" key="1">
    <source>
        <dbReference type="SAM" id="MobiDB-lite"/>
    </source>
</evidence>
<evidence type="ECO:0000313" key="4">
    <source>
        <dbReference type="Proteomes" id="UP001273209"/>
    </source>
</evidence>
<name>A0AAE1IMP3_9HYPO</name>
<dbReference type="RefSeq" id="XP_062760329.1">
    <property type="nucleotide sequence ID" value="XM_062904771.1"/>
</dbReference>
<keyword evidence="2" id="KW-1133">Transmembrane helix</keyword>
<feature type="region of interest" description="Disordered" evidence="1">
    <location>
        <begin position="343"/>
        <end position="400"/>
    </location>
</feature>
<feature type="compositionally biased region" description="Low complexity" evidence="1">
    <location>
        <begin position="508"/>
        <end position="518"/>
    </location>
</feature>
<dbReference type="GeneID" id="87915044"/>
<comment type="caution">
    <text evidence="3">The sequence shown here is derived from an EMBL/GenBank/DDBJ whole genome shotgun (WGS) entry which is preliminary data.</text>
</comment>
<feature type="region of interest" description="Disordered" evidence="1">
    <location>
        <begin position="198"/>
        <end position="328"/>
    </location>
</feature>
<proteinExistence type="predicted"/>
<keyword evidence="4" id="KW-1185">Reference proteome</keyword>
<feature type="transmembrane region" description="Helical" evidence="2">
    <location>
        <begin position="42"/>
        <end position="62"/>
    </location>
</feature>
<keyword evidence="2" id="KW-0812">Transmembrane</keyword>
<accession>A0AAE1IMP3</accession>
<feature type="compositionally biased region" description="Basic and acidic residues" evidence="1">
    <location>
        <begin position="535"/>
        <end position="560"/>
    </location>
</feature>
<evidence type="ECO:0000313" key="3">
    <source>
        <dbReference type="EMBL" id="KAK4084625.1"/>
    </source>
</evidence>
<feature type="region of interest" description="Disordered" evidence="1">
    <location>
        <begin position="467"/>
        <end position="560"/>
    </location>
</feature>
<dbReference type="Proteomes" id="UP001273209">
    <property type="component" value="Unassembled WGS sequence"/>
</dbReference>